<evidence type="ECO:0000313" key="2">
    <source>
        <dbReference type="Proteomes" id="UP000631114"/>
    </source>
</evidence>
<protein>
    <submittedName>
        <fullName evidence="1">Uncharacterized protein</fullName>
    </submittedName>
</protein>
<evidence type="ECO:0000313" key="1">
    <source>
        <dbReference type="EMBL" id="KAF9607206.1"/>
    </source>
</evidence>
<accession>A0A835HYR6</accession>
<comment type="caution">
    <text evidence="1">The sequence shown here is derived from an EMBL/GenBank/DDBJ whole genome shotgun (WGS) entry which is preliminary data.</text>
</comment>
<organism evidence="1 2">
    <name type="scientific">Coptis chinensis</name>
    <dbReference type="NCBI Taxonomy" id="261450"/>
    <lineage>
        <taxon>Eukaryota</taxon>
        <taxon>Viridiplantae</taxon>
        <taxon>Streptophyta</taxon>
        <taxon>Embryophyta</taxon>
        <taxon>Tracheophyta</taxon>
        <taxon>Spermatophyta</taxon>
        <taxon>Magnoliopsida</taxon>
        <taxon>Ranunculales</taxon>
        <taxon>Ranunculaceae</taxon>
        <taxon>Coptidoideae</taxon>
        <taxon>Coptis</taxon>
    </lineage>
</organism>
<keyword evidence="2" id="KW-1185">Reference proteome</keyword>
<dbReference type="EMBL" id="JADFTS010000005">
    <property type="protein sequence ID" value="KAF9607206.1"/>
    <property type="molecule type" value="Genomic_DNA"/>
</dbReference>
<gene>
    <name evidence="1" type="ORF">IFM89_033413</name>
</gene>
<reference evidence="1 2" key="1">
    <citation type="submission" date="2020-10" db="EMBL/GenBank/DDBJ databases">
        <title>The Coptis chinensis genome and diversification of protoberbering-type alkaloids.</title>
        <authorList>
            <person name="Wang B."/>
            <person name="Shu S."/>
            <person name="Song C."/>
            <person name="Liu Y."/>
        </authorList>
    </citation>
    <scope>NUCLEOTIDE SEQUENCE [LARGE SCALE GENOMIC DNA]</scope>
    <source>
        <strain evidence="1">HL-2020</strain>
        <tissue evidence="1">Leaf</tissue>
    </source>
</reference>
<dbReference type="Proteomes" id="UP000631114">
    <property type="component" value="Unassembled WGS sequence"/>
</dbReference>
<sequence>MEQFTEKGSNQSISVAGGDEVEWKGVGCGDYDSGTGICCFMNMVFSLGDFSVKEVTVMSGALDWFSMSLDEVHCCGGGRRVMLSVGGGGRNGVLTVDLVYVVTNGGGAIFVVCRRWWCLEVWWYFRLLKSF</sequence>
<proteinExistence type="predicted"/>
<dbReference type="AlphaFoldDB" id="A0A835HYR6"/>
<name>A0A835HYR6_9MAGN</name>